<dbReference type="GO" id="GO:0016887">
    <property type="term" value="F:ATP hydrolysis activity"/>
    <property type="evidence" value="ECO:0007669"/>
    <property type="project" value="InterPro"/>
</dbReference>
<evidence type="ECO:0000256" key="7">
    <source>
        <dbReference type="ARBA" id="ARBA00022741"/>
    </source>
</evidence>
<evidence type="ECO:0000256" key="8">
    <source>
        <dbReference type="ARBA" id="ARBA00022840"/>
    </source>
</evidence>
<comment type="subcellular location">
    <subcellularLocation>
        <location evidence="2">Cell inner membrane</location>
    </subcellularLocation>
    <subcellularLocation>
        <location evidence="1">Cell membrane</location>
        <topology evidence="1">Peripheral membrane protein</topology>
    </subcellularLocation>
</comment>
<evidence type="ECO:0000256" key="2">
    <source>
        <dbReference type="ARBA" id="ARBA00004533"/>
    </source>
</evidence>
<dbReference type="GO" id="GO:0015749">
    <property type="term" value="P:monosaccharide transmembrane transport"/>
    <property type="evidence" value="ECO:0007669"/>
    <property type="project" value="UniProtKB-ARBA"/>
</dbReference>
<dbReference type="EMBL" id="RCCP01000001">
    <property type="protein sequence ID" value="RLJ91009.1"/>
    <property type="molecule type" value="Genomic_DNA"/>
</dbReference>
<dbReference type="PANTHER" id="PTHR43790">
    <property type="entry name" value="CARBOHYDRATE TRANSPORT ATP-BINDING PROTEIN MG119-RELATED"/>
    <property type="match status" value="1"/>
</dbReference>
<dbReference type="Proteomes" id="UP000280791">
    <property type="component" value="Unassembled WGS sequence"/>
</dbReference>
<dbReference type="PROSITE" id="PS50893">
    <property type="entry name" value="ABC_TRANSPORTER_2"/>
    <property type="match status" value="2"/>
</dbReference>
<dbReference type="CDD" id="cd03215">
    <property type="entry name" value="ABC_Carb_Monos_II"/>
    <property type="match status" value="1"/>
</dbReference>
<dbReference type="CDD" id="cd03216">
    <property type="entry name" value="ABC_Carb_Monos_I"/>
    <property type="match status" value="1"/>
</dbReference>
<dbReference type="GO" id="GO:0005524">
    <property type="term" value="F:ATP binding"/>
    <property type="evidence" value="ECO:0007669"/>
    <property type="project" value="UniProtKB-KW"/>
</dbReference>
<evidence type="ECO:0000256" key="3">
    <source>
        <dbReference type="ARBA" id="ARBA00022448"/>
    </source>
</evidence>
<evidence type="ECO:0000256" key="1">
    <source>
        <dbReference type="ARBA" id="ARBA00004202"/>
    </source>
</evidence>
<evidence type="ECO:0000256" key="9">
    <source>
        <dbReference type="ARBA" id="ARBA00022967"/>
    </source>
</evidence>
<keyword evidence="4" id="KW-1003">Cell membrane</keyword>
<dbReference type="InterPro" id="IPR050107">
    <property type="entry name" value="ABC_carbohydrate_import_ATPase"/>
</dbReference>
<sequence length="509" mass="55982">MRQVNEMINMINMTDICKSFSGNNVLKNVHFSLEKGEIHALMGENGAGKSTLMKIMSGIYTRDSGTVEVKGKKVEFTSPKQAEAEGIAVIHQELNILPHLSIADNLFLGREETVGRTGILKTKDMERKTKKTLGDLGLDIDPSLPASTLSVGQQQLVEIGKALSMDAEMIIMDEPTAALTDREIETLFVTIRDLQKRGVSFVYISHRMEEIFSLCDRITILRDGEFVGERKISETSFEEIVQLMVGRELGDRFPERSSSIGDVKLSVKGLSRKDCFEDISFDIHKGEIVSIAGLMGAGRTEVAQSLFGYKKADSGTVELDGKPAKIDNPQKAKELGIGYVTEDRKSEGLIVDFTVEENISMANFESISKKGLLSKDKERSLYDRMVKRLGIRTSGPDQAAKSLSGGNQQKVVIAKWLGIEPDVLILDEPTRGVDVGAKKEIYSIINELAARGVAILMISSELPEVIGMADRVLVMHEGKLTADLPKQEVTQETIMHYATGGGKLEAEVR</sequence>
<evidence type="ECO:0000313" key="12">
    <source>
        <dbReference type="EMBL" id="RLJ91009.1"/>
    </source>
</evidence>
<dbReference type="GO" id="GO:0005886">
    <property type="term" value="C:plasma membrane"/>
    <property type="evidence" value="ECO:0007669"/>
    <property type="project" value="UniProtKB-SubCell"/>
</dbReference>
<evidence type="ECO:0000256" key="4">
    <source>
        <dbReference type="ARBA" id="ARBA00022475"/>
    </source>
</evidence>
<keyword evidence="8 12" id="KW-0067">ATP-binding</keyword>
<keyword evidence="9" id="KW-1278">Translocase</keyword>
<dbReference type="Pfam" id="PF00005">
    <property type="entry name" value="ABC_tran"/>
    <property type="match status" value="2"/>
</dbReference>
<evidence type="ECO:0000313" key="13">
    <source>
        <dbReference type="Proteomes" id="UP000280791"/>
    </source>
</evidence>
<dbReference type="FunFam" id="3.40.50.300:FF:000126">
    <property type="entry name" value="Galactose/methyl galactoside import ATP-binding protein MglA"/>
    <property type="match status" value="1"/>
</dbReference>
<dbReference type="SUPFAM" id="SSF52540">
    <property type="entry name" value="P-loop containing nucleoside triphosphate hydrolases"/>
    <property type="match status" value="2"/>
</dbReference>
<evidence type="ECO:0000259" key="11">
    <source>
        <dbReference type="PROSITE" id="PS50893"/>
    </source>
</evidence>
<dbReference type="FunFam" id="3.40.50.300:FF:000127">
    <property type="entry name" value="Ribose import ATP-binding protein RbsA"/>
    <property type="match status" value="1"/>
</dbReference>
<dbReference type="SMART" id="SM00382">
    <property type="entry name" value="AAA"/>
    <property type="match status" value="2"/>
</dbReference>
<keyword evidence="5" id="KW-0762">Sugar transport</keyword>
<gene>
    <name evidence="12" type="ORF">DFR62_1167</name>
</gene>
<feature type="domain" description="ABC transporter" evidence="11">
    <location>
        <begin position="260"/>
        <end position="502"/>
    </location>
</feature>
<evidence type="ECO:0000256" key="6">
    <source>
        <dbReference type="ARBA" id="ARBA00022737"/>
    </source>
</evidence>
<keyword evidence="10" id="KW-0472">Membrane</keyword>
<dbReference type="AlphaFoldDB" id="A0A497YK47"/>
<keyword evidence="6" id="KW-0677">Repeat</keyword>
<dbReference type="PANTHER" id="PTHR43790:SF3">
    <property type="entry name" value="D-ALLOSE IMPORT ATP-BINDING PROTEIN ALSA-RELATED"/>
    <property type="match status" value="1"/>
</dbReference>
<evidence type="ECO:0000256" key="5">
    <source>
        <dbReference type="ARBA" id="ARBA00022597"/>
    </source>
</evidence>
<protein>
    <submittedName>
        <fullName evidence="12">Ribose ABC transporter ATP-binding protein</fullName>
    </submittedName>
</protein>
<comment type="caution">
    <text evidence="12">The sequence shown here is derived from an EMBL/GenBank/DDBJ whole genome shotgun (WGS) entry which is preliminary data.</text>
</comment>
<proteinExistence type="predicted"/>
<reference evidence="12 13" key="1">
    <citation type="submission" date="2018-10" db="EMBL/GenBank/DDBJ databases">
        <title>Genomic Encyclopedia of Type Strains, Phase IV (KMG-IV): sequencing the most valuable type-strain genomes for metagenomic binning, comparative biology and taxonomic classification.</title>
        <authorList>
            <person name="Goeker M."/>
        </authorList>
    </citation>
    <scope>NUCLEOTIDE SEQUENCE [LARGE SCALE GENOMIC DNA]</scope>
    <source>
        <strain evidence="12 13">DSM 20549</strain>
    </source>
</reference>
<dbReference type="InterPro" id="IPR017871">
    <property type="entry name" value="ABC_transporter-like_CS"/>
</dbReference>
<accession>A0A497YK47</accession>
<organism evidence="12 13">
    <name type="scientific">Planococcus citreus</name>
    <dbReference type="NCBI Taxonomy" id="1373"/>
    <lineage>
        <taxon>Bacteria</taxon>
        <taxon>Bacillati</taxon>
        <taxon>Bacillota</taxon>
        <taxon>Bacilli</taxon>
        <taxon>Bacillales</taxon>
        <taxon>Caryophanaceae</taxon>
        <taxon>Planococcus</taxon>
    </lineage>
</organism>
<dbReference type="Gene3D" id="3.40.50.300">
    <property type="entry name" value="P-loop containing nucleotide triphosphate hydrolases"/>
    <property type="match status" value="2"/>
</dbReference>
<name>A0A497YK47_9BACL</name>
<keyword evidence="13" id="KW-1185">Reference proteome</keyword>
<evidence type="ECO:0000256" key="10">
    <source>
        <dbReference type="ARBA" id="ARBA00023136"/>
    </source>
</evidence>
<keyword evidence="7" id="KW-0547">Nucleotide-binding</keyword>
<dbReference type="InterPro" id="IPR003593">
    <property type="entry name" value="AAA+_ATPase"/>
</dbReference>
<keyword evidence="3" id="KW-0813">Transport</keyword>
<dbReference type="InterPro" id="IPR027417">
    <property type="entry name" value="P-loop_NTPase"/>
</dbReference>
<dbReference type="PROSITE" id="PS00211">
    <property type="entry name" value="ABC_TRANSPORTER_1"/>
    <property type="match status" value="2"/>
</dbReference>
<dbReference type="InterPro" id="IPR003439">
    <property type="entry name" value="ABC_transporter-like_ATP-bd"/>
</dbReference>
<feature type="domain" description="ABC transporter" evidence="11">
    <location>
        <begin position="11"/>
        <end position="248"/>
    </location>
</feature>